<name>Q9R4X8_MYXXA</name>
<dbReference type="AlphaFoldDB" id="Q9R4X8"/>
<accession>Q9R4X8</accession>
<organism>
    <name type="scientific">Myxococcus xanthus</name>
    <dbReference type="NCBI Taxonomy" id="34"/>
    <lineage>
        <taxon>Bacteria</taxon>
        <taxon>Pseudomonadati</taxon>
        <taxon>Myxococcota</taxon>
        <taxon>Myxococcia</taxon>
        <taxon>Myxococcales</taxon>
        <taxon>Cystobacterineae</taxon>
        <taxon>Myxococcaceae</taxon>
        <taxon>Myxococcus</taxon>
    </lineage>
</organism>
<sequence length="21" mass="2536">LRVNRVGSSDDIWTWANRYNL</sequence>
<proteinExistence type="evidence at protein level"/>
<keyword id="KW-0903">Direct protein sequencing</keyword>
<reference key="1">
    <citation type="journal article" date="1994" name="Eur. J. Biochem.">
        <authorList>
            <person name="Dumont L."/>
            <person name="Verneuil B."/>
            <person name="Wallach J."/>
            <person name="Julien R."/>
        </authorList>
    </citation>
    <scope>PROTEIN SEQUENCE</scope>
</reference>
<protein>
    <submittedName>
        <fullName>MAP1 protein (Alkaline protease 1)</fullName>
    </submittedName>
</protein>